<dbReference type="Proteomes" id="UP001141327">
    <property type="component" value="Unassembled WGS sequence"/>
</dbReference>
<feature type="domain" description="CCHC-type" evidence="3">
    <location>
        <begin position="90"/>
        <end position="104"/>
    </location>
</feature>
<dbReference type="PROSITE" id="PS00141">
    <property type="entry name" value="ASP_PROTEASE"/>
    <property type="match status" value="1"/>
</dbReference>
<feature type="region of interest" description="Disordered" evidence="2">
    <location>
        <begin position="34"/>
        <end position="75"/>
    </location>
</feature>
<proteinExistence type="predicted"/>
<gene>
    <name evidence="4" type="ORF">PAPYR_12444</name>
</gene>
<keyword evidence="1" id="KW-0479">Metal-binding</keyword>
<dbReference type="PROSITE" id="PS50158">
    <property type="entry name" value="ZF_CCHC"/>
    <property type="match status" value="1"/>
</dbReference>
<keyword evidence="5" id="KW-1185">Reference proteome</keyword>
<sequence length="257" mass="28054">MGLFKKLVIELEIPVSKRPKFFLKSLTAPRDSELLDGPAATVQRSPSPPDSLHNPGPSAPHPAATAITTMPSPQQLPPEVHAKCLRDRTCFLCKMPGHHRKDCPMGDLSKRIPRPVDRYDPSPAAKPLVASAAELLPQEGEVHEAFEPDPRPHFNCKIGDEDVRVIADTGANCTTTNTDFKPSHCSCGWQEVAASAWSRIDIPLPPTRTGQSFSVCPVRVYGFPDAPLDITLGMDVLKVYIIDPQLKQPLLPRPSPG</sequence>
<evidence type="ECO:0000313" key="4">
    <source>
        <dbReference type="EMBL" id="KAJ4453162.1"/>
    </source>
</evidence>
<keyword evidence="1" id="KW-0863">Zinc-finger</keyword>
<name>A0ABQ8U1W3_9EUKA</name>
<accession>A0ABQ8U1W3</accession>
<dbReference type="InterPro" id="IPR036875">
    <property type="entry name" value="Znf_CCHC_sf"/>
</dbReference>
<evidence type="ECO:0000256" key="1">
    <source>
        <dbReference type="PROSITE-ProRule" id="PRU00047"/>
    </source>
</evidence>
<evidence type="ECO:0000259" key="3">
    <source>
        <dbReference type="PROSITE" id="PS50158"/>
    </source>
</evidence>
<protein>
    <recommendedName>
        <fullName evidence="3">CCHC-type domain-containing protein</fullName>
    </recommendedName>
</protein>
<reference evidence="4" key="1">
    <citation type="journal article" date="2022" name="bioRxiv">
        <title>Genomics of Preaxostyla Flagellates Illuminates Evolutionary Transitions and the Path Towards Mitochondrial Loss.</title>
        <authorList>
            <person name="Novak L.V.F."/>
            <person name="Treitli S.C."/>
            <person name="Pyrih J."/>
            <person name="Halakuc P."/>
            <person name="Pipaliya S.V."/>
            <person name="Vacek V."/>
            <person name="Brzon O."/>
            <person name="Soukal P."/>
            <person name="Eme L."/>
            <person name="Dacks J.B."/>
            <person name="Karnkowska A."/>
            <person name="Elias M."/>
            <person name="Hampl V."/>
        </authorList>
    </citation>
    <scope>NUCLEOTIDE SEQUENCE</scope>
    <source>
        <strain evidence="4">RCP-MX</strain>
    </source>
</reference>
<dbReference type="InterPro" id="IPR001878">
    <property type="entry name" value="Znf_CCHC"/>
</dbReference>
<keyword evidence="1" id="KW-0862">Zinc</keyword>
<evidence type="ECO:0000313" key="5">
    <source>
        <dbReference type="Proteomes" id="UP001141327"/>
    </source>
</evidence>
<dbReference type="SUPFAM" id="SSF57756">
    <property type="entry name" value="Retrovirus zinc finger-like domains"/>
    <property type="match status" value="1"/>
</dbReference>
<evidence type="ECO:0000256" key="2">
    <source>
        <dbReference type="SAM" id="MobiDB-lite"/>
    </source>
</evidence>
<organism evidence="4 5">
    <name type="scientific">Paratrimastix pyriformis</name>
    <dbReference type="NCBI Taxonomy" id="342808"/>
    <lineage>
        <taxon>Eukaryota</taxon>
        <taxon>Metamonada</taxon>
        <taxon>Preaxostyla</taxon>
        <taxon>Paratrimastigidae</taxon>
        <taxon>Paratrimastix</taxon>
    </lineage>
</organism>
<dbReference type="EMBL" id="JAPMOS010000305">
    <property type="protein sequence ID" value="KAJ4453162.1"/>
    <property type="molecule type" value="Genomic_DNA"/>
</dbReference>
<comment type="caution">
    <text evidence="4">The sequence shown here is derived from an EMBL/GenBank/DDBJ whole genome shotgun (WGS) entry which is preliminary data.</text>
</comment>
<dbReference type="InterPro" id="IPR001969">
    <property type="entry name" value="Aspartic_peptidase_AS"/>
</dbReference>